<dbReference type="InterPro" id="IPR001128">
    <property type="entry name" value="Cyt_P450"/>
</dbReference>
<dbReference type="GO" id="GO:0005506">
    <property type="term" value="F:iron ion binding"/>
    <property type="evidence" value="ECO:0007669"/>
    <property type="project" value="InterPro"/>
</dbReference>
<proteinExistence type="inferred from homology"/>
<dbReference type="PROSITE" id="PS00086">
    <property type="entry name" value="CYTOCHROME_P450"/>
    <property type="match status" value="1"/>
</dbReference>
<accession>A0A1H8MV66</accession>
<dbReference type="RefSeq" id="WP_107451624.1">
    <property type="nucleotide sequence ID" value="NZ_FODD01000020.1"/>
</dbReference>
<dbReference type="GO" id="GO:0020037">
    <property type="term" value="F:heme binding"/>
    <property type="evidence" value="ECO:0007669"/>
    <property type="project" value="InterPro"/>
</dbReference>
<dbReference type="InterPro" id="IPR017972">
    <property type="entry name" value="Cyt_P450_CS"/>
</dbReference>
<keyword evidence="2" id="KW-0349">Heme</keyword>
<dbReference type="PRINTS" id="PR00385">
    <property type="entry name" value="P450"/>
</dbReference>
<keyword evidence="2" id="KW-0479">Metal-binding</keyword>
<evidence type="ECO:0000256" key="1">
    <source>
        <dbReference type="ARBA" id="ARBA00010617"/>
    </source>
</evidence>
<dbReference type="Gene3D" id="1.10.630.10">
    <property type="entry name" value="Cytochrome P450"/>
    <property type="match status" value="1"/>
</dbReference>
<dbReference type="AlphaFoldDB" id="A0A1H8MV66"/>
<dbReference type="Pfam" id="PF00067">
    <property type="entry name" value="p450"/>
    <property type="match status" value="1"/>
</dbReference>
<dbReference type="PRINTS" id="PR00359">
    <property type="entry name" value="BP450"/>
</dbReference>
<comment type="similarity">
    <text evidence="1 2">Belongs to the cytochrome P450 family.</text>
</comment>
<dbReference type="GO" id="GO:0004497">
    <property type="term" value="F:monooxygenase activity"/>
    <property type="evidence" value="ECO:0007669"/>
    <property type="project" value="UniProtKB-KW"/>
</dbReference>
<keyword evidence="4" id="KW-1185">Reference proteome</keyword>
<name>A0A1H8MV66_9ACTN</name>
<evidence type="ECO:0000256" key="2">
    <source>
        <dbReference type="RuleBase" id="RU000461"/>
    </source>
</evidence>
<dbReference type="GO" id="GO:0016705">
    <property type="term" value="F:oxidoreductase activity, acting on paired donors, with incorporation or reduction of molecular oxygen"/>
    <property type="evidence" value="ECO:0007669"/>
    <property type="project" value="InterPro"/>
</dbReference>
<dbReference type="InterPro" id="IPR002397">
    <property type="entry name" value="Cyt_P450_B"/>
</dbReference>
<dbReference type="InterPro" id="IPR036396">
    <property type="entry name" value="Cyt_P450_sf"/>
</dbReference>
<dbReference type="PANTHER" id="PTHR46696">
    <property type="entry name" value="P450, PUTATIVE (EUROFUNG)-RELATED"/>
    <property type="match status" value="1"/>
</dbReference>
<dbReference type="SUPFAM" id="SSF48264">
    <property type="entry name" value="Cytochrome P450"/>
    <property type="match status" value="1"/>
</dbReference>
<sequence>MGEVVAAPWGGHVVTSYDLCDYVLRAREDWLEPDSAWRRRQPESTRWSSPSSTEMSRTLPALNGLAHARVRRSAGGMFDRSTIDELQAPVTVITRKLLDRLEEQLHSMGGGVADLHSVVSEELPVATIGHWLNLPQADLPLLRDLTRDMVYTQELLPSASQLALSDRAVAQLRLYFLTLVAERRRDRGDDPVSRWITAWDEIEDDQQAADEEVYHLALFVLLAALETTATMLSQAVLTLLGHEWQWRYLTRHPEGVPGAVEEALRYDPPTHVVTRVARTDTSLAGVDIRTDETVHLMVAAAGRDQSRHQDADSFNIHRPNQGHLAFSSGIHYCLGAPLARLEAQTLLHGLLRRFPRLSLARTPQWAPRVVFRRPRSLHVALA</sequence>
<keyword evidence="2" id="KW-0408">Iron</keyword>
<evidence type="ECO:0000313" key="3">
    <source>
        <dbReference type="EMBL" id="SEO21169.1"/>
    </source>
</evidence>
<dbReference type="Proteomes" id="UP000181951">
    <property type="component" value="Unassembled WGS sequence"/>
</dbReference>
<organism evidence="3 4">
    <name type="scientific">Actinacidiphila rubida</name>
    <dbReference type="NCBI Taxonomy" id="310780"/>
    <lineage>
        <taxon>Bacteria</taxon>
        <taxon>Bacillati</taxon>
        <taxon>Actinomycetota</taxon>
        <taxon>Actinomycetes</taxon>
        <taxon>Kitasatosporales</taxon>
        <taxon>Streptomycetaceae</taxon>
        <taxon>Actinacidiphila</taxon>
    </lineage>
</organism>
<keyword evidence="2" id="KW-0560">Oxidoreductase</keyword>
<dbReference type="STRING" id="310780.SAMN05216267_102010"/>
<evidence type="ECO:0000313" key="4">
    <source>
        <dbReference type="Proteomes" id="UP000181951"/>
    </source>
</evidence>
<dbReference type="OrthoDB" id="4302140at2"/>
<gene>
    <name evidence="3" type="ORF">SAMN05216267_102010</name>
</gene>
<keyword evidence="2" id="KW-0503">Monooxygenase</keyword>
<dbReference type="PANTHER" id="PTHR46696:SF3">
    <property type="entry name" value="PULCHERRIMINIC ACID SYNTHASE"/>
    <property type="match status" value="1"/>
</dbReference>
<dbReference type="EMBL" id="FODD01000020">
    <property type="protein sequence ID" value="SEO21169.1"/>
    <property type="molecule type" value="Genomic_DNA"/>
</dbReference>
<protein>
    <submittedName>
        <fullName evidence="3">Cytochrome P450</fullName>
    </submittedName>
</protein>
<reference evidence="3 4" key="1">
    <citation type="submission" date="2016-10" db="EMBL/GenBank/DDBJ databases">
        <authorList>
            <person name="de Groot N.N."/>
        </authorList>
    </citation>
    <scope>NUCLEOTIDE SEQUENCE [LARGE SCALE GENOMIC DNA]</scope>
    <source>
        <strain evidence="3 4">CGMCC 4.2026</strain>
    </source>
</reference>